<proteinExistence type="predicted"/>
<dbReference type="Proteomes" id="UP000863257">
    <property type="component" value="Unassembled WGS sequence"/>
</dbReference>
<evidence type="ECO:0000313" key="1">
    <source>
        <dbReference type="EMBL" id="HAS8538263.1"/>
    </source>
</evidence>
<comment type="caution">
    <text evidence="1">The sequence shown here is derived from an EMBL/GenBank/DDBJ whole genome shotgun (WGS) entry which is preliminary data.</text>
</comment>
<sequence>MYKNIKSGMYAKLYHSNELFKKAIICALKYDPEKRRSDKAIMLGMVCMGNNEFAPVALSQVGQIQEGDILLIQGKNHERDTQVAHVDEILDGGDTGEEIIINSRKNYHFGTSKVLEGTSWAKEVHIVRVNKVSHNE</sequence>
<name>A0A8H9K6C3_VIBVL</name>
<organism evidence="1">
    <name type="scientific">Vibrio vulnificus</name>
    <dbReference type="NCBI Taxonomy" id="672"/>
    <lineage>
        <taxon>Bacteria</taxon>
        <taxon>Pseudomonadati</taxon>
        <taxon>Pseudomonadota</taxon>
        <taxon>Gammaproteobacteria</taxon>
        <taxon>Vibrionales</taxon>
        <taxon>Vibrionaceae</taxon>
        <taxon>Vibrio</taxon>
    </lineage>
</organism>
<accession>A0A8H9K6C3</accession>
<dbReference type="EMBL" id="DACRBY010000001">
    <property type="protein sequence ID" value="HAS8538263.1"/>
    <property type="molecule type" value="Genomic_DNA"/>
</dbReference>
<gene>
    <name evidence="1" type="ORF">I7730_00420</name>
</gene>
<protein>
    <submittedName>
        <fullName evidence="1">Uncharacterized protein</fullName>
    </submittedName>
</protein>
<reference evidence="1" key="2">
    <citation type="submission" date="2019-01" db="EMBL/GenBank/DDBJ databases">
        <authorList>
            <consortium name="NCBI Pathogen Detection Project"/>
        </authorList>
    </citation>
    <scope>NUCLEOTIDE SEQUENCE</scope>
    <source>
        <strain evidence="1">BCW_3452</strain>
    </source>
</reference>
<dbReference type="AlphaFoldDB" id="A0A8H9K6C3"/>
<reference evidence="1" key="1">
    <citation type="journal article" date="2018" name="Genome Biol.">
        <title>SKESA: strategic k-mer extension for scrupulous assemblies.</title>
        <authorList>
            <person name="Souvorov A."/>
            <person name="Agarwala R."/>
            <person name="Lipman D.J."/>
        </authorList>
    </citation>
    <scope>NUCLEOTIDE SEQUENCE</scope>
    <source>
        <strain evidence="1">BCW_3452</strain>
    </source>
</reference>